<name>A0A8J7KLH0_9BACL</name>
<evidence type="ECO:0000313" key="4">
    <source>
        <dbReference type="Proteomes" id="UP000622653"/>
    </source>
</evidence>
<dbReference type="InterPro" id="IPR007400">
    <property type="entry name" value="PrpF-like"/>
</dbReference>
<dbReference type="Proteomes" id="UP000622653">
    <property type="component" value="Unassembled WGS sequence"/>
</dbReference>
<comment type="similarity">
    <text evidence="1">Belongs to the PrpF family.</text>
</comment>
<protein>
    <submittedName>
        <fullName evidence="3">PrpF protein</fullName>
    </submittedName>
</protein>
<dbReference type="PANTHER" id="PTHR43709:SF2">
    <property type="entry name" value="DUF453 DOMAIN PROTEIN (AFU_ORTHOLOGUE AFUA_6G00360)"/>
    <property type="match status" value="1"/>
</dbReference>
<accession>A0A8J7KLH0</accession>
<dbReference type="EMBL" id="JADKPV010000003">
    <property type="protein sequence ID" value="MBF4501274.1"/>
    <property type="molecule type" value="Genomic_DNA"/>
</dbReference>
<gene>
    <name evidence="3" type="ORF">IRY55_07860</name>
</gene>
<dbReference type="RefSeq" id="WP_194562759.1">
    <property type="nucleotide sequence ID" value="NZ_JADKPV010000003.1"/>
</dbReference>
<dbReference type="AlphaFoldDB" id="A0A8J7KLH0"/>
<evidence type="ECO:0000313" key="3">
    <source>
        <dbReference type="EMBL" id="MBF4501274.1"/>
    </source>
</evidence>
<dbReference type="Pfam" id="PF04303">
    <property type="entry name" value="PrpF"/>
    <property type="match status" value="1"/>
</dbReference>
<keyword evidence="2" id="KW-0413">Isomerase</keyword>
<dbReference type="PANTHER" id="PTHR43709">
    <property type="entry name" value="ACONITATE ISOMERASE-RELATED"/>
    <property type="match status" value="1"/>
</dbReference>
<sequence>MAQMRVKASVYRGGTSRGVFFHSDDLPKEEEEQHRIFLNVLDSVNNNQINGLGSGTSHTSKVVVMSPPNDESVHMNYTFYQIGIEHDHVDAHGTCGNLMGAVGAYVVDEGYVDLPEGATSVEVRVFNTNINRVIAMTVPVEDGEYAVVGDYDMAGVKQKGGRIEVKMMHPGGSKLGATMPLGPVHSLKVGDETYEVSVVDIVNPFVYVRAKDLGLTTERLLSDLREDRPLIEKLEEIRLAASIASGLTKTMEEALDSQTIPKIALVHEPITYTNSKGDVTNASDIVIYSKMVSMQKIHRTYAGSGLYNLAAASSLKGTIVEQLAHSIEGELIPIGHPEGRAEVRLQMNASRDDVVYVGLDRTARRIMKGEVYVPNDQ</sequence>
<reference evidence="3" key="1">
    <citation type="submission" date="2020-11" db="EMBL/GenBank/DDBJ databases">
        <title>Multidrug resistant novel bacterium Savagea serpentis sp. nov., isolated from the scats of a vine snake (Ahaetulla nasuta).</title>
        <authorList>
            <person name="Venkata Ramana V."/>
            <person name="Vikas Patil S."/>
            <person name="Yogita Lugani V."/>
        </authorList>
    </citation>
    <scope>NUCLEOTIDE SEQUENCE</scope>
    <source>
        <strain evidence="3">SN6</strain>
    </source>
</reference>
<evidence type="ECO:0000256" key="2">
    <source>
        <dbReference type="ARBA" id="ARBA00023235"/>
    </source>
</evidence>
<keyword evidence="4" id="KW-1185">Reference proteome</keyword>
<proteinExistence type="inferred from homology"/>
<evidence type="ECO:0000256" key="1">
    <source>
        <dbReference type="ARBA" id="ARBA00007673"/>
    </source>
</evidence>
<dbReference type="GO" id="GO:0016853">
    <property type="term" value="F:isomerase activity"/>
    <property type="evidence" value="ECO:0007669"/>
    <property type="project" value="UniProtKB-KW"/>
</dbReference>
<dbReference type="SUPFAM" id="SSF54506">
    <property type="entry name" value="Diaminopimelate epimerase-like"/>
    <property type="match status" value="2"/>
</dbReference>
<dbReference type="Gene3D" id="3.10.310.10">
    <property type="entry name" value="Diaminopimelate Epimerase, Chain A, domain 1"/>
    <property type="match status" value="2"/>
</dbReference>
<organism evidence="3 4">
    <name type="scientific">Savagea serpentis</name>
    <dbReference type="NCBI Taxonomy" id="2785297"/>
    <lineage>
        <taxon>Bacteria</taxon>
        <taxon>Bacillati</taxon>
        <taxon>Bacillota</taxon>
        <taxon>Bacilli</taxon>
        <taxon>Bacillales</taxon>
        <taxon>Caryophanaceae</taxon>
        <taxon>Savagea</taxon>
    </lineage>
</organism>
<comment type="caution">
    <text evidence="3">The sequence shown here is derived from an EMBL/GenBank/DDBJ whole genome shotgun (WGS) entry which is preliminary data.</text>
</comment>